<keyword evidence="2" id="KW-0732">Signal</keyword>
<dbReference type="GO" id="GO:0005975">
    <property type="term" value="P:carbohydrate metabolic process"/>
    <property type="evidence" value="ECO:0007669"/>
    <property type="project" value="InterPro"/>
</dbReference>
<dbReference type="Proteomes" id="UP000560081">
    <property type="component" value="Unassembled WGS sequence"/>
</dbReference>
<protein>
    <submittedName>
        <fullName evidence="3">Uncharacterized protein</fullName>
    </submittedName>
</protein>
<dbReference type="InterPro" id="IPR052740">
    <property type="entry name" value="CE4"/>
</dbReference>
<keyword evidence="4" id="KW-1185">Reference proteome</keyword>
<feature type="compositionally biased region" description="Low complexity" evidence="1">
    <location>
        <begin position="43"/>
        <end position="77"/>
    </location>
</feature>
<dbReference type="Gene3D" id="3.20.20.370">
    <property type="entry name" value="Glycoside hydrolase/deacetylase"/>
    <property type="match status" value="1"/>
</dbReference>
<dbReference type="PANTHER" id="PTHR45985:SF3">
    <property type="entry name" value="CHITIN DEACETYLASE-LIKE 4"/>
    <property type="match status" value="1"/>
</dbReference>
<evidence type="ECO:0000313" key="4">
    <source>
        <dbReference type="Proteomes" id="UP000560081"/>
    </source>
</evidence>
<feature type="region of interest" description="Disordered" evidence="1">
    <location>
        <begin position="42"/>
        <end position="103"/>
    </location>
</feature>
<gene>
    <name evidence="3" type="ORF">BJ976_001820</name>
</gene>
<evidence type="ECO:0000256" key="1">
    <source>
        <dbReference type="SAM" id="MobiDB-lite"/>
    </source>
</evidence>
<dbReference type="InterPro" id="IPR011330">
    <property type="entry name" value="Glyco_hydro/deAcase_b/a-brl"/>
</dbReference>
<sequence length="449" mass="48407">MPHLARPARPVPGSSRTGRRLALTTGLALVLTACSAPAEDGLTAVSSPAASATSAPTTAASSPAAASSGPGSSDAPAAPDPAPATPSSSAAAAPSSDVPLTARSQEEVPMRAFTADEQPPQFILYSFDGGYQNDRWDYVQDVAEEADAKFTVFQSGIHLLADENREYYQAPGNKPGYVNKELGGDEAEIAARVTNINEAYAQGHEIGTHMNGHLCATADYGGDKWSTEEWLDELGQFQDMFADPRGVNGYGDDFPEMEVPLSAIQGTRLPCLDGTWKELVPAFDEVGIEYDTSRGTGSVGVSWPYQDDGIWEFEMPIGYSPTLADRGHDSPVVMAMDYNFWISGNGGEEADTAELRQFQLDTYRYMYESAYHGNRAPLVFPNHFNTWAGNAFNPAVAQSMREFCAEADTHCVTYQQLIDWLELQDPAVLAAWQERDASATGEDAAELGW</sequence>
<accession>A0A4Y8X2N1</accession>
<feature type="signal peptide" evidence="2">
    <location>
        <begin position="1"/>
        <end position="38"/>
    </location>
</feature>
<dbReference type="PANTHER" id="PTHR45985">
    <property type="match status" value="1"/>
</dbReference>
<dbReference type="OrthoDB" id="438898at2"/>
<comment type="caution">
    <text evidence="3">The sequence shown here is derived from an EMBL/GenBank/DDBJ whole genome shotgun (WGS) entry which is preliminary data.</text>
</comment>
<feature type="compositionally biased region" description="Low complexity" evidence="1">
    <location>
        <begin position="85"/>
        <end position="99"/>
    </location>
</feature>
<evidence type="ECO:0000256" key="2">
    <source>
        <dbReference type="SAM" id="SignalP"/>
    </source>
</evidence>
<reference evidence="3 4" key="1">
    <citation type="submission" date="2020-08" db="EMBL/GenBank/DDBJ databases">
        <title>Sequencing the genomes of 1000 actinobacteria strains.</title>
        <authorList>
            <person name="Klenk H.-P."/>
        </authorList>
    </citation>
    <scope>NUCLEOTIDE SEQUENCE [LARGE SCALE GENOMIC DNA]</scope>
    <source>
        <strain evidence="3 4">DSM 19079</strain>
    </source>
</reference>
<evidence type="ECO:0000313" key="3">
    <source>
        <dbReference type="EMBL" id="MBB4883469.1"/>
    </source>
</evidence>
<dbReference type="AlphaFoldDB" id="A0A4Y8X2N1"/>
<feature type="chain" id="PRO_5043512338" evidence="2">
    <location>
        <begin position="39"/>
        <end position="449"/>
    </location>
</feature>
<name>A0A4Y8X2N1_9MICC</name>
<dbReference type="EMBL" id="JACHMC010000001">
    <property type="protein sequence ID" value="MBB4883469.1"/>
    <property type="molecule type" value="Genomic_DNA"/>
</dbReference>
<dbReference type="SUPFAM" id="SSF88713">
    <property type="entry name" value="Glycoside hydrolase/deacetylase"/>
    <property type="match status" value="1"/>
</dbReference>
<dbReference type="RefSeq" id="WP_135030314.1">
    <property type="nucleotide sequence ID" value="NZ_BMLA01000008.1"/>
</dbReference>
<dbReference type="PROSITE" id="PS51257">
    <property type="entry name" value="PROKAR_LIPOPROTEIN"/>
    <property type="match status" value="1"/>
</dbReference>
<organism evidence="3 4">
    <name type="scientific">Micrococcus flavus</name>
    <dbReference type="NCBI Taxonomy" id="384602"/>
    <lineage>
        <taxon>Bacteria</taxon>
        <taxon>Bacillati</taxon>
        <taxon>Actinomycetota</taxon>
        <taxon>Actinomycetes</taxon>
        <taxon>Micrococcales</taxon>
        <taxon>Micrococcaceae</taxon>
        <taxon>Micrococcus</taxon>
    </lineage>
</organism>
<proteinExistence type="predicted"/>